<dbReference type="Gene3D" id="3.30.70.360">
    <property type="match status" value="1"/>
</dbReference>
<dbReference type="NCBIfam" id="TIGR01891">
    <property type="entry name" value="amidohydrolases"/>
    <property type="match status" value="1"/>
</dbReference>
<dbReference type="Gene3D" id="3.40.630.10">
    <property type="entry name" value="Zn peptidases"/>
    <property type="match status" value="1"/>
</dbReference>
<dbReference type="Pfam" id="PF07687">
    <property type="entry name" value="M20_dimer"/>
    <property type="match status" value="1"/>
</dbReference>
<dbReference type="Proteomes" id="UP000199662">
    <property type="component" value="Unassembled WGS sequence"/>
</dbReference>
<dbReference type="GO" id="GO:0071713">
    <property type="term" value="F:para-aminobenzoyl-glutamate hydrolase activity"/>
    <property type="evidence" value="ECO:0007669"/>
    <property type="project" value="TreeGrafter"/>
</dbReference>
<dbReference type="PANTHER" id="PTHR30575">
    <property type="entry name" value="PEPTIDASE M20"/>
    <property type="match status" value="1"/>
</dbReference>
<evidence type="ECO:0000313" key="2">
    <source>
        <dbReference type="EMBL" id="SEJ47288.1"/>
    </source>
</evidence>
<dbReference type="InterPro" id="IPR002933">
    <property type="entry name" value="Peptidase_M20"/>
</dbReference>
<dbReference type="RefSeq" id="WP_091831230.1">
    <property type="nucleotide sequence ID" value="NZ_FNZK01000008.1"/>
</dbReference>
<dbReference type="EMBL" id="FNZK01000008">
    <property type="protein sequence ID" value="SEJ47288.1"/>
    <property type="molecule type" value="Genomic_DNA"/>
</dbReference>
<evidence type="ECO:0000259" key="1">
    <source>
        <dbReference type="Pfam" id="PF07687"/>
    </source>
</evidence>
<sequence>MDKIEEKILKIIDEHRQQIIDFAEDIYQHPELGYKETRTASKVFDLLQKNTAKAEKSLAITGVKAYLKDPQENEINLALIGELDAVSSPHHAYADKTTGACHACGHHCQLAGMIGAALALTDEEIKNSLAGNVTFFAVPSEEYGEVEFKLNLKEKTLIKYGGGKSELLRIGAFNDIDIAITHHSRPGTADVVVGDRLSNGFVSKVIRYKGRAAHAAANPHLGVNALNAAALGLNALAMQRETFQDKDMVRVHTILTKGGSLVNVIPEEVVIESLVRANNVQAIEDASQKTDRAFEAGALALGANLEIYTSPGYLPTIPRAPSSDILDIAKMILPQGSIRTAQPHESSAGSSDVGDLTHVMPVLTFETGGVSGDLHSKDFKIINKDIAYIATAKIMALTAYRLLKENGEKAKNIKKDFKPIFSIEEYKKHMDQFESVLKKNFSN</sequence>
<dbReference type="InterPro" id="IPR011650">
    <property type="entry name" value="Peptidase_M20_dimer"/>
</dbReference>
<dbReference type="InterPro" id="IPR036264">
    <property type="entry name" value="Bact_exopeptidase_dim_dom"/>
</dbReference>
<dbReference type="InterPro" id="IPR017439">
    <property type="entry name" value="Amidohydrolase"/>
</dbReference>
<dbReference type="STRING" id="84035.SAMN05660742_108109"/>
<dbReference type="AlphaFoldDB" id="A0A1H6Z1I0"/>
<dbReference type="GO" id="GO:0046657">
    <property type="term" value="P:folic acid catabolic process"/>
    <property type="evidence" value="ECO:0007669"/>
    <property type="project" value="TreeGrafter"/>
</dbReference>
<dbReference type="PANTHER" id="PTHR30575:SF3">
    <property type="entry name" value="PEPTIDASE M20 DIMERISATION DOMAIN-CONTAINING PROTEIN"/>
    <property type="match status" value="1"/>
</dbReference>
<dbReference type="Pfam" id="PF01546">
    <property type="entry name" value="Peptidase_M20"/>
    <property type="match status" value="1"/>
</dbReference>
<protein>
    <submittedName>
        <fullName evidence="2">Amidohydrolase</fullName>
    </submittedName>
</protein>
<keyword evidence="3" id="KW-1185">Reference proteome</keyword>
<organism evidence="2 3">
    <name type="scientific">Propionispira arboris</name>
    <dbReference type="NCBI Taxonomy" id="84035"/>
    <lineage>
        <taxon>Bacteria</taxon>
        <taxon>Bacillati</taxon>
        <taxon>Bacillota</taxon>
        <taxon>Negativicutes</taxon>
        <taxon>Selenomonadales</taxon>
        <taxon>Selenomonadaceae</taxon>
        <taxon>Propionispira</taxon>
    </lineage>
</organism>
<dbReference type="InterPro" id="IPR052030">
    <property type="entry name" value="Peptidase_M20/M20A_hydrolases"/>
</dbReference>
<proteinExistence type="predicted"/>
<dbReference type="GO" id="GO:0005737">
    <property type="term" value="C:cytoplasm"/>
    <property type="evidence" value="ECO:0007669"/>
    <property type="project" value="TreeGrafter"/>
</dbReference>
<accession>A0A1H6Z1I0</accession>
<reference evidence="2 3" key="1">
    <citation type="submission" date="2016-10" db="EMBL/GenBank/DDBJ databases">
        <authorList>
            <person name="de Groot N.N."/>
        </authorList>
    </citation>
    <scope>NUCLEOTIDE SEQUENCE [LARGE SCALE GENOMIC DNA]</scope>
    <source>
        <strain evidence="2 3">DSM 2179</strain>
    </source>
</reference>
<feature type="domain" description="Peptidase M20 dimerisation" evidence="1">
    <location>
        <begin position="200"/>
        <end position="296"/>
    </location>
</feature>
<name>A0A1H6Z1I0_9FIRM</name>
<evidence type="ECO:0000313" key="3">
    <source>
        <dbReference type="Proteomes" id="UP000199662"/>
    </source>
</evidence>
<dbReference type="SUPFAM" id="SSF55031">
    <property type="entry name" value="Bacterial exopeptidase dimerisation domain"/>
    <property type="match status" value="1"/>
</dbReference>
<dbReference type="SUPFAM" id="SSF53187">
    <property type="entry name" value="Zn-dependent exopeptidases"/>
    <property type="match status" value="1"/>
</dbReference>
<keyword evidence="2" id="KW-0378">Hydrolase</keyword>
<gene>
    <name evidence="2" type="ORF">SAMN05660742_108109</name>
</gene>
<dbReference type="GO" id="GO:0016805">
    <property type="term" value="F:dipeptidase activity"/>
    <property type="evidence" value="ECO:0007669"/>
    <property type="project" value="TreeGrafter"/>
</dbReference>